<dbReference type="RefSeq" id="WP_200584575.1">
    <property type="nucleotide sequence ID" value="NZ_JAEHFY010000003.1"/>
</dbReference>
<accession>A0ABS1BHW4</accession>
<comment type="caution">
    <text evidence="1">The sequence shown here is derived from an EMBL/GenBank/DDBJ whole genome shotgun (WGS) entry which is preliminary data.</text>
</comment>
<organism evidence="1 2">
    <name type="scientific">Pedobacter segetis</name>
    <dbReference type="NCBI Taxonomy" id="2793069"/>
    <lineage>
        <taxon>Bacteria</taxon>
        <taxon>Pseudomonadati</taxon>
        <taxon>Bacteroidota</taxon>
        <taxon>Sphingobacteriia</taxon>
        <taxon>Sphingobacteriales</taxon>
        <taxon>Sphingobacteriaceae</taxon>
        <taxon>Pedobacter</taxon>
    </lineage>
</organism>
<sequence>MDNTLIDTKNELIQWLSSVEDEKVIDQILEIQKENSKDWYPRLSSEERESINKGIADADKGNLVERSLAKKLYEKWL</sequence>
<protein>
    <recommendedName>
        <fullName evidence="3">Addiction module component</fullName>
    </recommendedName>
</protein>
<proteinExistence type="predicted"/>
<keyword evidence="2" id="KW-1185">Reference proteome</keyword>
<dbReference type="Proteomes" id="UP000660024">
    <property type="component" value="Unassembled WGS sequence"/>
</dbReference>
<evidence type="ECO:0000313" key="1">
    <source>
        <dbReference type="EMBL" id="MBK0381789.1"/>
    </source>
</evidence>
<dbReference type="EMBL" id="JAEHFY010000003">
    <property type="protein sequence ID" value="MBK0381789.1"/>
    <property type="molecule type" value="Genomic_DNA"/>
</dbReference>
<name>A0ABS1BHW4_9SPHI</name>
<reference evidence="1 2" key="1">
    <citation type="submission" date="2020-12" db="EMBL/GenBank/DDBJ databases">
        <title>Bacterial novel species Pedobacter sp. SD-b isolated from soil.</title>
        <authorList>
            <person name="Jung H.-Y."/>
        </authorList>
    </citation>
    <scope>NUCLEOTIDE SEQUENCE [LARGE SCALE GENOMIC DNA]</scope>
    <source>
        <strain evidence="1 2">SD-b</strain>
    </source>
</reference>
<evidence type="ECO:0008006" key="3">
    <source>
        <dbReference type="Google" id="ProtNLM"/>
    </source>
</evidence>
<gene>
    <name evidence="1" type="ORF">I5M32_02350</name>
</gene>
<evidence type="ECO:0000313" key="2">
    <source>
        <dbReference type="Proteomes" id="UP000660024"/>
    </source>
</evidence>